<reference evidence="1" key="4">
    <citation type="submission" date="2025-09" db="UniProtKB">
        <authorList>
            <consortium name="Ensembl"/>
        </authorList>
    </citation>
    <scope>IDENTIFICATION</scope>
</reference>
<dbReference type="Ensembl" id="ENSELUT00000010970.3">
    <property type="protein sequence ID" value="ENSELUP00000005260.3"/>
    <property type="gene ID" value="ENSELUG00000025657.2"/>
</dbReference>
<proteinExistence type="predicted"/>
<dbReference type="OMA" id="FTPQCKG"/>
<dbReference type="InParanoid" id="A0A3P8XL37"/>
<keyword evidence="2" id="KW-1185">Reference proteome</keyword>
<sequence>ASPRFHSLGLEKGVPLKPFRHQVSGHSCVLCFGESTVCKPLVLQKYRFYRNLPCTLKKFTPQFEGKETPLTTTTHSPWKWCLTCSVIRHGDGSGFYM</sequence>
<organism evidence="1 2">
    <name type="scientific">Esox lucius</name>
    <name type="common">Northern pike</name>
    <dbReference type="NCBI Taxonomy" id="8010"/>
    <lineage>
        <taxon>Eukaryota</taxon>
        <taxon>Metazoa</taxon>
        <taxon>Chordata</taxon>
        <taxon>Craniata</taxon>
        <taxon>Vertebrata</taxon>
        <taxon>Euteleostomi</taxon>
        <taxon>Actinopterygii</taxon>
        <taxon>Neopterygii</taxon>
        <taxon>Teleostei</taxon>
        <taxon>Protacanthopterygii</taxon>
        <taxon>Esociformes</taxon>
        <taxon>Esocidae</taxon>
        <taxon>Esox</taxon>
    </lineage>
</organism>
<name>A0A3P8XL37_ESOLU</name>
<evidence type="ECO:0000313" key="2">
    <source>
        <dbReference type="Proteomes" id="UP000265140"/>
    </source>
</evidence>
<evidence type="ECO:0000313" key="1">
    <source>
        <dbReference type="Ensembl" id="ENSELUP00000005260.3"/>
    </source>
</evidence>
<dbReference type="AlphaFoldDB" id="A0A3P8XL37"/>
<dbReference type="Proteomes" id="UP000265140">
    <property type="component" value="Chromosome 3"/>
</dbReference>
<reference evidence="1" key="2">
    <citation type="submission" date="2020-02" db="EMBL/GenBank/DDBJ databases">
        <title>Esox lucius (northern pike) genome, fEsoLuc1, primary haplotype.</title>
        <authorList>
            <person name="Myers G."/>
            <person name="Karagic N."/>
            <person name="Meyer A."/>
            <person name="Pippel M."/>
            <person name="Reichard M."/>
            <person name="Winkler S."/>
            <person name="Tracey A."/>
            <person name="Sims Y."/>
            <person name="Howe K."/>
            <person name="Rhie A."/>
            <person name="Formenti G."/>
            <person name="Durbin R."/>
            <person name="Fedrigo O."/>
            <person name="Jarvis E.D."/>
        </authorList>
    </citation>
    <scope>NUCLEOTIDE SEQUENCE [LARGE SCALE GENOMIC DNA]</scope>
</reference>
<dbReference type="SUPFAM" id="SSF56104">
    <property type="entry name" value="SAICAR synthase-like"/>
    <property type="match status" value="1"/>
</dbReference>
<protein>
    <recommendedName>
        <fullName evidence="3">Kinase</fullName>
    </recommendedName>
</protein>
<reference evidence="1" key="3">
    <citation type="submission" date="2025-08" db="UniProtKB">
        <authorList>
            <consortium name="Ensembl"/>
        </authorList>
    </citation>
    <scope>IDENTIFICATION</scope>
</reference>
<reference evidence="2" key="1">
    <citation type="journal article" date="2014" name="PLoS ONE">
        <title>The genome and linkage map of the northern pike (Esox lucius): conserved synteny revealed between the salmonid sister group and the Neoteleostei.</title>
        <authorList>
            <person name="Rondeau E.B."/>
            <person name="Minkley D.R."/>
            <person name="Leong J.S."/>
            <person name="Messmer A.M."/>
            <person name="Jantzen J.R."/>
            <person name="von Schalburg K.R."/>
            <person name="Lemon C."/>
            <person name="Bird N.H."/>
            <person name="Koop B.F."/>
        </authorList>
    </citation>
    <scope>NUCLEOTIDE SEQUENCE</scope>
</reference>
<accession>A0A3P8XL37</accession>
<evidence type="ECO:0008006" key="3">
    <source>
        <dbReference type="Google" id="ProtNLM"/>
    </source>
</evidence>